<accession>A0A0F9XCV7</accession>
<sequence>MNQTLMIDAQRLLPLLDEVAKADAERRRIFDEQNSENDLKRLPDNDYMAASVEWANKCAAVVGAVAEAVGDKRFQL</sequence>
<gene>
    <name evidence="1" type="ORF">LCGC14_0237300</name>
</gene>
<organism evidence="1">
    <name type="scientific">marine sediment metagenome</name>
    <dbReference type="NCBI Taxonomy" id="412755"/>
    <lineage>
        <taxon>unclassified sequences</taxon>
        <taxon>metagenomes</taxon>
        <taxon>ecological metagenomes</taxon>
    </lineage>
</organism>
<dbReference type="AlphaFoldDB" id="A0A0F9XCV7"/>
<comment type="caution">
    <text evidence="1">The sequence shown here is derived from an EMBL/GenBank/DDBJ whole genome shotgun (WGS) entry which is preliminary data.</text>
</comment>
<proteinExistence type="predicted"/>
<protein>
    <submittedName>
        <fullName evidence="1">Uncharacterized protein</fullName>
    </submittedName>
</protein>
<reference evidence="1" key="1">
    <citation type="journal article" date="2015" name="Nature">
        <title>Complex archaea that bridge the gap between prokaryotes and eukaryotes.</title>
        <authorList>
            <person name="Spang A."/>
            <person name="Saw J.H."/>
            <person name="Jorgensen S.L."/>
            <person name="Zaremba-Niedzwiedzka K."/>
            <person name="Martijn J."/>
            <person name="Lind A.E."/>
            <person name="van Eijk R."/>
            <person name="Schleper C."/>
            <person name="Guy L."/>
            <person name="Ettema T.J."/>
        </authorList>
    </citation>
    <scope>NUCLEOTIDE SEQUENCE</scope>
</reference>
<evidence type="ECO:0000313" key="1">
    <source>
        <dbReference type="EMBL" id="KKN89598.1"/>
    </source>
</evidence>
<name>A0A0F9XCV7_9ZZZZ</name>
<dbReference type="EMBL" id="LAZR01000117">
    <property type="protein sequence ID" value="KKN89598.1"/>
    <property type="molecule type" value="Genomic_DNA"/>
</dbReference>